<proteinExistence type="predicted"/>
<keyword evidence="1" id="KW-0472">Membrane</keyword>
<name>A0A6A3D459_HIBSY</name>
<dbReference type="AlphaFoldDB" id="A0A6A3D459"/>
<dbReference type="EMBL" id="VEPZ02000074">
    <property type="protein sequence ID" value="KAE8734152.1"/>
    <property type="molecule type" value="Genomic_DNA"/>
</dbReference>
<evidence type="ECO:0000256" key="1">
    <source>
        <dbReference type="SAM" id="Phobius"/>
    </source>
</evidence>
<dbReference type="CDD" id="cd06222">
    <property type="entry name" value="RNase_H_like"/>
    <property type="match status" value="1"/>
</dbReference>
<dbReference type="GO" id="GO:0003676">
    <property type="term" value="F:nucleic acid binding"/>
    <property type="evidence" value="ECO:0007669"/>
    <property type="project" value="InterPro"/>
</dbReference>
<dbReference type="SUPFAM" id="SSF53098">
    <property type="entry name" value="Ribonuclease H-like"/>
    <property type="match status" value="1"/>
</dbReference>
<dbReference type="Proteomes" id="UP000436088">
    <property type="component" value="Unassembled WGS sequence"/>
</dbReference>
<dbReference type="InterPro" id="IPR002156">
    <property type="entry name" value="RNaseH_domain"/>
</dbReference>
<keyword evidence="1" id="KW-1133">Transmembrane helix</keyword>
<dbReference type="Pfam" id="PF13456">
    <property type="entry name" value="RVT_3"/>
    <property type="match status" value="1"/>
</dbReference>
<dbReference type="InterPro" id="IPR053151">
    <property type="entry name" value="RNase_H-like"/>
</dbReference>
<gene>
    <name evidence="3" type="ORF">F3Y22_tig00000778pilonHSYRG00235</name>
</gene>
<dbReference type="GO" id="GO:0004523">
    <property type="term" value="F:RNA-DNA hybrid ribonuclease activity"/>
    <property type="evidence" value="ECO:0007669"/>
    <property type="project" value="InterPro"/>
</dbReference>
<keyword evidence="4" id="KW-1185">Reference proteome</keyword>
<dbReference type="InterPro" id="IPR044730">
    <property type="entry name" value="RNase_H-like_dom_plant"/>
</dbReference>
<reference evidence="3" key="1">
    <citation type="submission" date="2019-09" db="EMBL/GenBank/DDBJ databases">
        <title>Draft genome information of white flower Hibiscus syriacus.</title>
        <authorList>
            <person name="Kim Y.-M."/>
        </authorList>
    </citation>
    <scope>NUCLEOTIDE SEQUENCE [LARGE SCALE GENOMIC DNA]</scope>
    <source>
        <strain evidence="3">YM2019G1</strain>
    </source>
</reference>
<sequence length="216" mass="23997">MIKSSLKPLWKLAFPVLLRIGIWANSLWSNSVAFINEFTRYPQNVSLPLKRRGRPLNGSWIAPLIDNFKFNIDAAIRGYVGLAGIGGIPRNHKGDILIRFLRSIGISDITGVELTVILEACQILVSCRWAENNNLIIESDCLHVVQWIENPSSFHPSYVELVAKCCVSWSSSLSMCVEFGSIRVGYGAFVGCTLHVVLCNLCFGLFGGVFYFVVLV</sequence>
<evidence type="ECO:0000259" key="2">
    <source>
        <dbReference type="Pfam" id="PF13456"/>
    </source>
</evidence>
<evidence type="ECO:0000313" key="4">
    <source>
        <dbReference type="Proteomes" id="UP000436088"/>
    </source>
</evidence>
<comment type="caution">
    <text evidence="3">The sequence shown here is derived from an EMBL/GenBank/DDBJ whole genome shotgun (WGS) entry which is preliminary data.</text>
</comment>
<organism evidence="3 4">
    <name type="scientific">Hibiscus syriacus</name>
    <name type="common">Rose of Sharon</name>
    <dbReference type="NCBI Taxonomy" id="106335"/>
    <lineage>
        <taxon>Eukaryota</taxon>
        <taxon>Viridiplantae</taxon>
        <taxon>Streptophyta</taxon>
        <taxon>Embryophyta</taxon>
        <taxon>Tracheophyta</taxon>
        <taxon>Spermatophyta</taxon>
        <taxon>Magnoliopsida</taxon>
        <taxon>eudicotyledons</taxon>
        <taxon>Gunneridae</taxon>
        <taxon>Pentapetalae</taxon>
        <taxon>rosids</taxon>
        <taxon>malvids</taxon>
        <taxon>Malvales</taxon>
        <taxon>Malvaceae</taxon>
        <taxon>Malvoideae</taxon>
        <taxon>Hibiscus</taxon>
    </lineage>
</organism>
<feature type="transmembrane region" description="Helical" evidence="1">
    <location>
        <begin position="184"/>
        <end position="214"/>
    </location>
</feature>
<dbReference type="Gene3D" id="3.30.420.10">
    <property type="entry name" value="Ribonuclease H-like superfamily/Ribonuclease H"/>
    <property type="match status" value="1"/>
</dbReference>
<evidence type="ECO:0000313" key="3">
    <source>
        <dbReference type="EMBL" id="KAE8734152.1"/>
    </source>
</evidence>
<dbReference type="PANTHER" id="PTHR47723">
    <property type="entry name" value="OS05G0353850 PROTEIN"/>
    <property type="match status" value="1"/>
</dbReference>
<dbReference type="InterPro" id="IPR036397">
    <property type="entry name" value="RNaseH_sf"/>
</dbReference>
<dbReference type="PANTHER" id="PTHR47723:SF22">
    <property type="entry name" value="RNASE H TYPE-1 DOMAIN-CONTAINING PROTEIN"/>
    <property type="match status" value="1"/>
</dbReference>
<dbReference type="InterPro" id="IPR012337">
    <property type="entry name" value="RNaseH-like_sf"/>
</dbReference>
<protein>
    <recommendedName>
        <fullName evidence="2">RNase H type-1 domain-containing protein</fullName>
    </recommendedName>
</protein>
<keyword evidence="1" id="KW-0812">Transmembrane</keyword>
<accession>A0A6A3D459</accession>
<feature type="domain" description="RNase H type-1" evidence="2">
    <location>
        <begin position="71"/>
        <end position="176"/>
    </location>
</feature>